<dbReference type="EMBL" id="BAABEP010000024">
    <property type="protein sequence ID" value="GAA3735994.1"/>
    <property type="molecule type" value="Genomic_DNA"/>
</dbReference>
<proteinExistence type="inferred from homology"/>
<protein>
    <submittedName>
        <fullName evidence="7">Iron-siderophore ABC transporter substrate-binding protein</fullName>
    </submittedName>
</protein>
<evidence type="ECO:0000256" key="2">
    <source>
        <dbReference type="ARBA" id="ARBA00008814"/>
    </source>
</evidence>
<evidence type="ECO:0000313" key="8">
    <source>
        <dbReference type="Proteomes" id="UP001499884"/>
    </source>
</evidence>
<dbReference type="PROSITE" id="PS50983">
    <property type="entry name" value="FE_B12_PBP"/>
    <property type="match status" value="1"/>
</dbReference>
<keyword evidence="4 5" id="KW-0732">Signal</keyword>
<dbReference type="Proteomes" id="UP001499884">
    <property type="component" value="Unassembled WGS sequence"/>
</dbReference>
<keyword evidence="8" id="KW-1185">Reference proteome</keyword>
<keyword evidence="3" id="KW-0813">Transport</keyword>
<feature type="signal peptide" evidence="5">
    <location>
        <begin position="1"/>
        <end position="32"/>
    </location>
</feature>
<evidence type="ECO:0000256" key="5">
    <source>
        <dbReference type="SAM" id="SignalP"/>
    </source>
</evidence>
<evidence type="ECO:0000259" key="6">
    <source>
        <dbReference type="PROSITE" id="PS50983"/>
    </source>
</evidence>
<dbReference type="InterPro" id="IPR002491">
    <property type="entry name" value="ABC_transptr_periplasmic_BD"/>
</dbReference>
<dbReference type="RefSeq" id="WP_345648208.1">
    <property type="nucleotide sequence ID" value="NZ_BAABEP010000024.1"/>
</dbReference>
<organism evidence="7 8">
    <name type="scientific">Streptomyces tremellae</name>
    <dbReference type="NCBI Taxonomy" id="1124239"/>
    <lineage>
        <taxon>Bacteria</taxon>
        <taxon>Bacillati</taxon>
        <taxon>Actinomycetota</taxon>
        <taxon>Actinomycetes</taxon>
        <taxon>Kitasatosporales</taxon>
        <taxon>Streptomycetaceae</taxon>
        <taxon>Streptomyces</taxon>
    </lineage>
</organism>
<evidence type="ECO:0000256" key="4">
    <source>
        <dbReference type="ARBA" id="ARBA00022729"/>
    </source>
</evidence>
<feature type="chain" id="PRO_5046454851" evidence="5">
    <location>
        <begin position="33"/>
        <end position="352"/>
    </location>
</feature>
<comment type="caution">
    <text evidence="7">The sequence shown here is derived from an EMBL/GenBank/DDBJ whole genome shotgun (WGS) entry which is preliminary data.</text>
</comment>
<sequence length="352" mass="36806">MFTRVQRPTAGFRGRSLLRSLVLPLATAAVLASGVTACSSDGSGSGSAAAAGAPSTAGARDAAFPVSIPTKFGDVTVKQKPTRVVALGWGDAETALALGVQPVGASDWLAFGGDGVGPWAKGRYQKKPEIIGTLEPEYEKIAALRPDLILDTKSSGDQKRYDNLSKIAPTVDVPKGGDQYKTTWDVQTRMVADALGLKAEGARLVAAAKEKFAKAAAAHPEFHGRTITVGALSGAGYGAYVSGVDRVDFVQRLGFRNNPAIEKRAGAAFSVSVSRENLNLLDADVLLMTHIGVPASKITGDRLYRELPAVKAGHSVVMDDQNVSQAFATDSVLSMDYALSKVVPLLAKALAR</sequence>
<evidence type="ECO:0000256" key="1">
    <source>
        <dbReference type="ARBA" id="ARBA00004196"/>
    </source>
</evidence>
<gene>
    <name evidence="7" type="ORF">GCM10023082_36330</name>
</gene>
<dbReference type="SUPFAM" id="SSF53807">
    <property type="entry name" value="Helical backbone' metal receptor"/>
    <property type="match status" value="1"/>
</dbReference>
<dbReference type="Pfam" id="PF01497">
    <property type="entry name" value="Peripla_BP_2"/>
    <property type="match status" value="1"/>
</dbReference>
<accession>A0ABP7FHE1</accession>
<comment type="similarity">
    <text evidence="2">Belongs to the bacterial solute-binding protein 8 family.</text>
</comment>
<reference evidence="8" key="1">
    <citation type="journal article" date="2019" name="Int. J. Syst. Evol. Microbiol.">
        <title>The Global Catalogue of Microorganisms (GCM) 10K type strain sequencing project: providing services to taxonomists for standard genome sequencing and annotation.</title>
        <authorList>
            <consortium name="The Broad Institute Genomics Platform"/>
            <consortium name="The Broad Institute Genome Sequencing Center for Infectious Disease"/>
            <person name="Wu L."/>
            <person name="Ma J."/>
        </authorList>
    </citation>
    <scope>NUCLEOTIDE SEQUENCE [LARGE SCALE GENOMIC DNA]</scope>
    <source>
        <strain evidence="8">JCM 30846</strain>
    </source>
</reference>
<evidence type="ECO:0000313" key="7">
    <source>
        <dbReference type="EMBL" id="GAA3735994.1"/>
    </source>
</evidence>
<evidence type="ECO:0000256" key="3">
    <source>
        <dbReference type="ARBA" id="ARBA00022448"/>
    </source>
</evidence>
<dbReference type="PANTHER" id="PTHR30532:SF24">
    <property type="entry name" value="FERRIC ENTEROBACTIN-BINDING PERIPLASMIC PROTEIN FEPB"/>
    <property type="match status" value="1"/>
</dbReference>
<name>A0ABP7FHE1_9ACTN</name>
<comment type="subcellular location">
    <subcellularLocation>
        <location evidence="1">Cell envelope</location>
    </subcellularLocation>
</comment>
<dbReference type="InterPro" id="IPR051313">
    <property type="entry name" value="Bact_iron-sidero_bind"/>
</dbReference>
<dbReference type="Gene3D" id="3.40.50.1980">
    <property type="entry name" value="Nitrogenase molybdenum iron protein domain"/>
    <property type="match status" value="2"/>
</dbReference>
<dbReference type="PANTHER" id="PTHR30532">
    <property type="entry name" value="IRON III DICITRATE-BINDING PERIPLASMIC PROTEIN"/>
    <property type="match status" value="1"/>
</dbReference>
<feature type="domain" description="Fe/B12 periplasmic-binding" evidence="6">
    <location>
        <begin position="83"/>
        <end position="350"/>
    </location>
</feature>
<dbReference type="CDD" id="cd01146">
    <property type="entry name" value="FhuD"/>
    <property type="match status" value="1"/>
</dbReference>